<dbReference type="PANTHER" id="PTHR46796:SF2">
    <property type="entry name" value="TRANSCRIPTIONAL REGULATORY PROTEIN"/>
    <property type="match status" value="1"/>
</dbReference>
<evidence type="ECO:0000313" key="5">
    <source>
        <dbReference type="EMBL" id="KAA1397432.1"/>
    </source>
</evidence>
<evidence type="ECO:0000259" key="4">
    <source>
        <dbReference type="PROSITE" id="PS01124"/>
    </source>
</evidence>
<comment type="caution">
    <text evidence="5">The sequence shown here is derived from an EMBL/GenBank/DDBJ whole genome shotgun (WGS) entry which is preliminary data.</text>
</comment>
<evidence type="ECO:0000256" key="2">
    <source>
        <dbReference type="ARBA" id="ARBA00023125"/>
    </source>
</evidence>
<dbReference type="SUPFAM" id="SSF51215">
    <property type="entry name" value="Regulatory protein AraC"/>
    <property type="match status" value="1"/>
</dbReference>
<dbReference type="OrthoDB" id="3172070at2"/>
<dbReference type="EMBL" id="SDPQ02000002">
    <property type="protein sequence ID" value="KAA1397432.1"/>
    <property type="molecule type" value="Genomic_DNA"/>
</dbReference>
<dbReference type="AlphaFoldDB" id="A0A5M4FDV2"/>
<dbReference type="RefSeq" id="WP_149688883.1">
    <property type="nucleotide sequence ID" value="NZ_SDPQ02000002.1"/>
</dbReference>
<organism evidence="5 6">
    <name type="scientific">Aeromicrobium ginsengisoli</name>
    <dbReference type="NCBI Taxonomy" id="363867"/>
    <lineage>
        <taxon>Bacteria</taxon>
        <taxon>Bacillati</taxon>
        <taxon>Actinomycetota</taxon>
        <taxon>Actinomycetes</taxon>
        <taxon>Propionibacteriales</taxon>
        <taxon>Nocardioidaceae</taxon>
        <taxon>Aeromicrobium</taxon>
    </lineage>
</organism>
<dbReference type="PROSITE" id="PS01124">
    <property type="entry name" value="HTH_ARAC_FAMILY_2"/>
    <property type="match status" value="1"/>
</dbReference>
<dbReference type="Proteomes" id="UP000380867">
    <property type="component" value="Unassembled WGS sequence"/>
</dbReference>
<keyword evidence="1" id="KW-0805">Transcription regulation</keyword>
<keyword evidence="2" id="KW-0238">DNA-binding</keyword>
<dbReference type="Pfam" id="PF02311">
    <property type="entry name" value="AraC_binding"/>
    <property type="match status" value="1"/>
</dbReference>
<reference evidence="5" key="1">
    <citation type="submission" date="2019-09" db="EMBL/GenBank/DDBJ databases">
        <authorList>
            <person name="Li J."/>
        </authorList>
    </citation>
    <scope>NUCLEOTIDE SEQUENCE [LARGE SCALE GENOMIC DNA]</scope>
    <source>
        <strain evidence="5">JCM 14732</strain>
    </source>
</reference>
<evidence type="ECO:0000256" key="3">
    <source>
        <dbReference type="ARBA" id="ARBA00023163"/>
    </source>
</evidence>
<dbReference type="Gene3D" id="1.10.10.60">
    <property type="entry name" value="Homeodomain-like"/>
    <property type="match status" value="1"/>
</dbReference>
<evidence type="ECO:0000313" key="6">
    <source>
        <dbReference type="Proteomes" id="UP000380867"/>
    </source>
</evidence>
<dbReference type="SUPFAM" id="SSF46689">
    <property type="entry name" value="Homeodomain-like"/>
    <property type="match status" value="1"/>
</dbReference>
<dbReference type="Pfam" id="PF12833">
    <property type="entry name" value="HTH_18"/>
    <property type="match status" value="1"/>
</dbReference>
<keyword evidence="3" id="KW-0804">Transcription</keyword>
<name>A0A5M4FDV2_9ACTN</name>
<dbReference type="InterPro" id="IPR009057">
    <property type="entry name" value="Homeodomain-like_sf"/>
</dbReference>
<dbReference type="InterPro" id="IPR018060">
    <property type="entry name" value="HTH_AraC"/>
</dbReference>
<dbReference type="InterPro" id="IPR037923">
    <property type="entry name" value="HTH-like"/>
</dbReference>
<keyword evidence="6" id="KW-1185">Reference proteome</keyword>
<protein>
    <submittedName>
        <fullName evidence="5">AraC family transcriptional regulator</fullName>
    </submittedName>
</protein>
<feature type="domain" description="HTH araC/xylS-type" evidence="4">
    <location>
        <begin position="166"/>
        <end position="263"/>
    </location>
</feature>
<dbReference type="InterPro" id="IPR050204">
    <property type="entry name" value="AraC_XylS_family_regulators"/>
</dbReference>
<sequence length="265" mass="29378">MTGEEHVRAWRPAVPGVGEVLHAHFTEHAYPAHTHAYWTVLLIDTGGVSYELERTPHDAPPRSLTLLPPHVPHDGRAAVPGGFDKRVVYLDERWLPLELTGAAVRQPTLLDDELVSAVGRLHRSLASPGDELEAESQLAVISERMSQHLDSSIEPRHRSAEPRLARRLREVLDRDLTDVPTLESLAAELEAHPTQLIRAFGREYGLPPHRYVTGRRVDRARALLLDRVPPAEVAAAVGFYDQAHLTRHFRATLGVTPAAYARAAA</sequence>
<proteinExistence type="predicted"/>
<dbReference type="InterPro" id="IPR003313">
    <property type="entry name" value="AraC-bd"/>
</dbReference>
<dbReference type="GO" id="GO:0043565">
    <property type="term" value="F:sequence-specific DNA binding"/>
    <property type="evidence" value="ECO:0007669"/>
    <property type="project" value="InterPro"/>
</dbReference>
<dbReference type="GO" id="GO:0003700">
    <property type="term" value="F:DNA-binding transcription factor activity"/>
    <property type="evidence" value="ECO:0007669"/>
    <property type="project" value="InterPro"/>
</dbReference>
<dbReference type="PANTHER" id="PTHR46796">
    <property type="entry name" value="HTH-TYPE TRANSCRIPTIONAL ACTIVATOR RHAS-RELATED"/>
    <property type="match status" value="1"/>
</dbReference>
<evidence type="ECO:0000256" key="1">
    <source>
        <dbReference type="ARBA" id="ARBA00023015"/>
    </source>
</evidence>
<dbReference type="SMART" id="SM00342">
    <property type="entry name" value="HTH_ARAC"/>
    <property type="match status" value="1"/>
</dbReference>
<accession>A0A5M4FDV2</accession>
<gene>
    <name evidence="5" type="ORF">ESP70_008590</name>
</gene>